<dbReference type="Gene3D" id="3.10.580.10">
    <property type="entry name" value="CBS-domain"/>
    <property type="match status" value="1"/>
</dbReference>
<dbReference type="InterPro" id="IPR046342">
    <property type="entry name" value="CBS_dom_sf"/>
</dbReference>
<dbReference type="Pfam" id="PF00571">
    <property type="entry name" value="CBS"/>
    <property type="match status" value="2"/>
</dbReference>
<keyword evidence="3" id="KW-1185">Reference proteome</keyword>
<dbReference type="AlphaFoldDB" id="A0A222VUB7"/>
<dbReference type="CDD" id="cd04623">
    <property type="entry name" value="CBS_pair_bac_euk"/>
    <property type="match status" value="1"/>
</dbReference>
<dbReference type="SUPFAM" id="SSF54631">
    <property type="entry name" value="CBS-domain pair"/>
    <property type="match status" value="1"/>
</dbReference>
<dbReference type="OrthoDB" id="9807125at2"/>
<proteinExistence type="predicted"/>
<dbReference type="Proteomes" id="UP000199494">
    <property type="component" value="Unassembled WGS sequence"/>
</dbReference>
<name>A0A222VUB7_9PSEU</name>
<organism evidence="2 3">
    <name type="scientific">Prauserella marina</name>
    <dbReference type="NCBI Taxonomy" id="530584"/>
    <lineage>
        <taxon>Bacteria</taxon>
        <taxon>Bacillati</taxon>
        <taxon>Actinomycetota</taxon>
        <taxon>Actinomycetes</taxon>
        <taxon>Pseudonocardiales</taxon>
        <taxon>Pseudonocardiaceae</taxon>
        <taxon>Prauserella</taxon>
    </lineage>
</organism>
<dbReference type="PANTHER" id="PTHR43080">
    <property type="entry name" value="CBS DOMAIN-CONTAINING PROTEIN CBSX3, MITOCHONDRIAL"/>
    <property type="match status" value="1"/>
</dbReference>
<dbReference type="PROSITE" id="PS51371">
    <property type="entry name" value="CBS"/>
    <property type="match status" value="2"/>
</dbReference>
<dbReference type="KEGG" id="pmad:BAY61_23520"/>
<evidence type="ECO:0000256" key="1">
    <source>
        <dbReference type="ARBA" id="ARBA00023122"/>
    </source>
</evidence>
<sequence>MRIADLLRSKGSTVVTVAPETTVTELLARLAEYNVGALVVVGDGGELAGIVSERDVVRRIHEHGPALLSRPVSEIMTMIVATCEPTDSVDQLSAVMTERRIRHVPVLVDGGLGGIVSIGDVVKSRMDELQLNQEQLEAYISGTFHSTG</sequence>
<accession>A0A222VUB7</accession>
<dbReference type="PANTHER" id="PTHR43080:SF2">
    <property type="entry name" value="CBS DOMAIN-CONTAINING PROTEIN"/>
    <property type="match status" value="1"/>
</dbReference>
<dbReference type="SMART" id="SM00116">
    <property type="entry name" value="CBS"/>
    <property type="match status" value="2"/>
</dbReference>
<reference evidence="2 3" key="1">
    <citation type="submission" date="2016-10" db="EMBL/GenBank/DDBJ databases">
        <authorList>
            <person name="de Groot N.N."/>
        </authorList>
    </citation>
    <scope>NUCLEOTIDE SEQUENCE [LARGE SCALE GENOMIC DNA]</scope>
    <source>
        <strain evidence="2 3">CGMCC 4.5506</strain>
    </source>
</reference>
<dbReference type="InterPro" id="IPR051257">
    <property type="entry name" value="Diverse_CBS-Domain"/>
</dbReference>
<dbReference type="InterPro" id="IPR044725">
    <property type="entry name" value="CBSX3_CBS_dom"/>
</dbReference>
<dbReference type="InterPro" id="IPR000644">
    <property type="entry name" value="CBS_dom"/>
</dbReference>
<keyword evidence="1" id="KW-0129">CBS domain</keyword>
<gene>
    <name evidence="2" type="ORF">SAMN05421630_108225</name>
</gene>
<dbReference type="EMBL" id="FMZE01000008">
    <property type="protein sequence ID" value="SDD44901.1"/>
    <property type="molecule type" value="Genomic_DNA"/>
</dbReference>
<evidence type="ECO:0000313" key="3">
    <source>
        <dbReference type="Proteomes" id="UP000199494"/>
    </source>
</evidence>
<dbReference type="RefSeq" id="WP_091807887.1">
    <property type="nucleotide sequence ID" value="NZ_CP016353.1"/>
</dbReference>
<evidence type="ECO:0000313" key="2">
    <source>
        <dbReference type="EMBL" id="SDD44901.1"/>
    </source>
</evidence>
<protein>
    <submittedName>
        <fullName evidence="2">CBS domain-containing protein</fullName>
    </submittedName>
</protein>
<dbReference type="STRING" id="530584.SAMN05421630_108225"/>